<organism evidence="2 3">
    <name type="scientific">Chryseobacterium luquanense</name>
    <dbReference type="NCBI Taxonomy" id="2983766"/>
    <lineage>
        <taxon>Bacteria</taxon>
        <taxon>Pseudomonadati</taxon>
        <taxon>Bacteroidota</taxon>
        <taxon>Flavobacteriia</taxon>
        <taxon>Flavobacteriales</taxon>
        <taxon>Weeksellaceae</taxon>
        <taxon>Chryseobacterium group</taxon>
        <taxon>Chryseobacterium</taxon>
    </lineage>
</organism>
<evidence type="ECO:0000313" key="3">
    <source>
        <dbReference type="Proteomes" id="UP001070176"/>
    </source>
</evidence>
<dbReference type="InterPro" id="IPR000792">
    <property type="entry name" value="Tscrpt_reg_LuxR_C"/>
</dbReference>
<dbReference type="Gene3D" id="1.10.10.10">
    <property type="entry name" value="Winged helix-like DNA-binding domain superfamily/Winged helix DNA-binding domain"/>
    <property type="match status" value="1"/>
</dbReference>
<name>A0ABT3XY14_9FLAO</name>
<comment type="caution">
    <text evidence="2">The sequence shown here is derived from an EMBL/GenBank/DDBJ whole genome shotgun (WGS) entry which is preliminary data.</text>
</comment>
<dbReference type="InterPro" id="IPR016032">
    <property type="entry name" value="Sig_transdc_resp-reg_C-effctor"/>
</dbReference>
<protein>
    <submittedName>
        <fullName evidence="2">LuxR C-terminal-related transcriptional regulator</fullName>
    </submittedName>
</protein>
<feature type="domain" description="HTH luxR-type" evidence="1">
    <location>
        <begin position="45"/>
        <end position="72"/>
    </location>
</feature>
<evidence type="ECO:0000259" key="1">
    <source>
        <dbReference type="PROSITE" id="PS00622"/>
    </source>
</evidence>
<accession>A0ABT3XY14</accession>
<dbReference type="InterPro" id="IPR036388">
    <property type="entry name" value="WH-like_DNA-bd_sf"/>
</dbReference>
<reference evidence="2" key="1">
    <citation type="submission" date="2022-10" db="EMBL/GenBank/DDBJ databases">
        <title>Chryseobacterium sp. nov., a novel bacterial species.</title>
        <authorList>
            <person name="Cao Y."/>
        </authorList>
    </citation>
    <scope>NUCLEOTIDE SEQUENCE</scope>
    <source>
        <strain evidence="2">KC 927</strain>
    </source>
</reference>
<dbReference type="SUPFAM" id="SSF46894">
    <property type="entry name" value="C-terminal effector domain of the bipartite response regulators"/>
    <property type="match status" value="1"/>
</dbReference>
<dbReference type="Proteomes" id="UP001070176">
    <property type="component" value="Unassembled WGS sequence"/>
</dbReference>
<gene>
    <name evidence="2" type="ORF">OEA66_00180</name>
</gene>
<dbReference type="Pfam" id="PF00196">
    <property type="entry name" value="GerE"/>
    <property type="match status" value="1"/>
</dbReference>
<dbReference type="RefSeq" id="WP_267279449.1">
    <property type="nucleotide sequence ID" value="NZ_JAOVZV010000001.1"/>
</dbReference>
<dbReference type="EMBL" id="JAOVZV010000001">
    <property type="protein sequence ID" value="MCX8530765.1"/>
    <property type="molecule type" value="Genomic_DNA"/>
</dbReference>
<evidence type="ECO:0000313" key="2">
    <source>
        <dbReference type="EMBL" id="MCX8530765.1"/>
    </source>
</evidence>
<dbReference type="SMART" id="SM00421">
    <property type="entry name" value="HTH_LUXR"/>
    <property type="match status" value="1"/>
</dbReference>
<sequence>MAKKKDPLFLTRFKEIYPDLHENLITYRPNLKTSELTLCAYLYFGFTSKEIANYTFRSIKTIDNNRHNLRKKLDLTSEIDLCVWLKKMADRQDSD</sequence>
<dbReference type="PROSITE" id="PS00622">
    <property type="entry name" value="HTH_LUXR_1"/>
    <property type="match status" value="1"/>
</dbReference>
<proteinExistence type="predicted"/>
<keyword evidence="3" id="KW-1185">Reference proteome</keyword>